<keyword evidence="2" id="KW-1185">Reference proteome</keyword>
<accession>A0A6J8ECM4</accession>
<name>A0A6J8ECM4_MYTCO</name>
<evidence type="ECO:0000313" key="1">
    <source>
        <dbReference type="EMBL" id="CAC5418509.1"/>
    </source>
</evidence>
<organism evidence="1 2">
    <name type="scientific">Mytilus coruscus</name>
    <name type="common">Sea mussel</name>
    <dbReference type="NCBI Taxonomy" id="42192"/>
    <lineage>
        <taxon>Eukaryota</taxon>
        <taxon>Metazoa</taxon>
        <taxon>Spiralia</taxon>
        <taxon>Lophotrochozoa</taxon>
        <taxon>Mollusca</taxon>
        <taxon>Bivalvia</taxon>
        <taxon>Autobranchia</taxon>
        <taxon>Pteriomorphia</taxon>
        <taxon>Mytilida</taxon>
        <taxon>Mytiloidea</taxon>
        <taxon>Mytilidae</taxon>
        <taxon>Mytilinae</taxon>
        <taxon>Mytilus</taxon>
    </lineage>
</organism>
<dbReference type="EMBL" id="CACVKT020008931">
    <property type="protein sequence ID" value="CAC5418509.1"/>
    <property type="molecule type" value="Genomic_DNA"/>
</dbReference>
<sequence length="356" mass="40916">MCQLTVKVCCPHNSLDIRSDSGFLEEDSNLEDHSANSPEIRKICTVDDIASLMRNTHLQQCDNDMRFSPCSPRSICSLVSSASDAQSEERKSILKSVSSYKRKNWTESNHIDLNGNSQLCVESQNNDFKSKSHQPRAVYGKLQRCQSSPIKRTVNIKFPDEAQTSCCDSYQKKMKIISNLNSYYDSRLERSKSFLHGQSKVFAKASQYLTPAKPGLRKLQVCYSKTNMELNKGKIFGDLVKTAHKQNMVICDSVDSIERRLYRKRTDPTKKTTYFANMNKPDPFRVKSKKAQTVAEKEKERKDRILETTEEIRLGFKRTAKTVKLLTPDEVEKLKRCRYLRLDPAIQLQLEENDLC</sequence>
<reference evidence="1 2" key="1">
    <citation type="submission" date="2020-06" db="EMBL/GenBank/DDBJ databases">
        <authorList>
            <person name="Li R."/>
            <person name="Bekaert M."/>
        </authorList>
    </citation>
    <scope>NUCLEOTIDE SEQUENCE [LARGE SCALE GENOMIC DNA]</scope>
    <source>
        <strain evidence="2">wild</strain>
    </source>
</reference>
<dbReference type="Proteomes" id="UP000507470">
    <property type="component" value="Unassembled WGS sequence"/>
</dbReference>
<dbReference type="AlphaFoldDB" id="A0A6J8ECM4"/>
<dbReference type="OrthoDB" id="6115005at2759"/>
<proteinExistence type="predicted"/>
<gene>
    <name evidence="1" type="ORF">MCOR_50940</name>
</gene>
<evidence type="ECO:0000313" key="2">
    <source>
        <dbReference type="Proteomes" id="UP000507470"/>
    </source>
</evidence>
<protein>
    <submittedName>
        <fullName evidence="1">Uncharacterized protein</fullName>
    </submittedName>
</protein>